<evidence type="ECO:0000256" key="1">
    <source>
        <dbReference type="SAM" id="Phobius"/>
    </source>
</evidence>
<feature type="transmembrane region" description="Helical" evidence="1">
    <location>
        <begin position="158"/>
        <end position="181"/>
    </location>
</feature>
<sequence>MNQKKSSNLTAIALFFAAMLVIHVLSSIVFSIWPVPIRPTLTHIPVIIAAIVYGPRVGSVLGLLMGIISVVTNTVIILPTSYLFSPFVENGNLASLVIAIIPRVLIGIFPYFIYKWLHSKTGLALAGAVGSLTNTVFVITGIFIFFSSVYRNDIQTMLAAVITASSLAELLISIFLTSAIVPTIERLKK</sequence>
<evidence type="ECO:0000313" key="2">
    <source>
        <dbReference type="EMBL" id="MFC3932278.1"/>
    </source>
</evidence>
<keyword evidence="1" id="KW-0472">Membrane</keyword>
<comment type="caution">
    <text evidence="2">The sequence shown here is derived from an EMBL/GenBank/DDBJ whole genome shotgun (WGS) entry which is preliminary data.</text>
</comment>
<reference evidence="3" key="1">
    <citation type="journal article" date="2019" name="Int. J. Syst. Evol. Microbiol.">
        <title>The Global Catalogue of Microorganisms (GCM) 10K type strain sequencing project: providing services to taxonomists for standard genome sequencing and annotation.</title>
        <authorList>
            <consortium name="The Broad Institute Genomics Platform"/>
            <consortium name="The Broad Institute Genome Sequencing Center for Infectious Disease"/>
            <person name="Wu L."/>
            <person name="Ma J."/>
        </authorList>
    </citation>
    <scope>NUCLEOTIDE SEQUENCE [LARGE SCALE GENOMIC DNA]</scope>
    <source>
        <strain evidence="3">CCUG 58728</strain>
    </source>
</reference>
<gene>
    <name evidence="2" type="ORF">ACFOSE_05760</name>
</gene>
<evidence type="ECO:0000313" key="3">
    <source>
        <dbReference type="Proteomes" id="UP001595901"/>
    </source>
</evidence>
<dbReference type="Gene3D" id="1.10.1760.20">
    <property type="match status" value="1"/>
</dbReference>
<feature type="transmembrane region" description="Helical" evidence="1">
    <location>
        <begin position="12"/>
        <end position="30"/>
    </location>
</feature>
<dbReference type="InterPro" id="IPR024529">
    <property type="entry name" value="ECF_trnsprt_substrate-spec"/>
</dbReference>
<feature type="transmembrane region" description="Helical" evidence="1">
    <location>
        <begin position="123"/>
        <end position="146"/>
    </location>
</feature>
<organism evidence="2 3">
    <name type="scientific">Streptococcus dentapri</name>
    <dbReference type="NCBI Taxonomy" id="573564"/>
    <lineage>
        <taxon>Bacteria</taxon>
        <taxon>Bacillati</taxon>
        <taxon>Bacillota</taxon>
        <taxon>Bacilli</taxon>
        <taxon>Lactobacillales</taxon>
        <taxon>Streptococcaceae</taxon>
        <taxon>Streptococcus</taxon>
    </lineage>
</organism>
<keyword evidence="3" id="KW-1185">Reference proteome</keyword>
<feature type="transmembrane region" description="Helical" evidence="1">
    <location>
        <begin position="60"/>
        <end position="81"/>
    </location>
</feature>
<keyword evidence="1" id="KW-1133">Transmembrane helix</keyword>
<dbReference type="Pfam" id="PF12822">
    <property type="entry name" value="ECF_trnsprt"/>
    <property type="match status" value="1"/>
</dbReference>
<accession>A0ABV8D1V3</accession>
<protein>
    <submittedName>
        <fullName evidence="2">ECF transporter S component</fullName>
    </submittedName>
</protein>
<name>A0ABV8D1V3_9STRE</name>
<proteinExistence type="predicted"/>
<keyword evidence="1" id="KW-0812">Transmembrane</keyword>
<dbReference type="RefSeq" id="WP_380431563.1">
    <property type="nucleotide sequence ID" value="NZ_JBHSAC010000049.1"/>
</dbReference>
<feature type="transmembrane region" description="Helical" evidence="1">
    <location>
        <begin position="93"/>
        <end position="114"/>
    </location>
</feature>
<dbReference type="EMBL" id="JBHSAC010000049">
    <property type="protein sequence ID" value="MFC3932278.1"/>
    <property type="molecule type" value="Genomic_DNA"/>
</dbReference>
<dbReference type="Proteomes" id="UP001595901">
    <property type="component" value="Unassembled WGS sequence"/>
</dbReference>